<evidence type="ECO:0000256" key="4">
    <source>
        <dbReference type="RuleBase" id="RU003704"/>
    </source>
</evidence>
<dbReference type="OrthoDB" id="9775849at2"/>
<evidence type="ECO:0000259" key="5">
    <source>
        <dbReference type="Pfam" id="PF00294"/>
    </source>
</evidence>
<evidence type="ECO:0000256" key="2">
    <source>
        <dbReference type="ARBA" id="ARBA00022679"/>
    </source>
</evidence>
<dbReference type="GO" id="GO:0016301">
    <property type="term" value="F:kinase activity"/>
    <property type="evidence" value="ECO:0007669"/>
    <property type="project" value="UniProtKB-KW"/>
</dbReference>
<dbReference type="AlphaFoldDB" id="A0A1C4YNI0"/>
<dbReference type="Gene3D" id="3.40.1190.20">
    <property type="match status" value="1"/>
</dbReference>
<dbReference type="EMBL" id="LT607411">
    <property type="protein sequence ID" value="SCF22244.1"/>
    <property type="molecule type" value="Genomic_DNA"/>
</dbReference>
<evidence type="ECO:0000256" key="1">
    <source>
        <dbReference type="ARBA" id="ARBA00010688"/>
    </source>
</evidence>
<dbReference type="PROSITE" id="PS00583">
    <property type="entry name" value="PFKB_KINASES_1"/>
    <property type="match status" value="1"/>
</dbReference>
<evidence type="ECO:0000256" key="3">
    <source>
        <dbReference type="ARBA" id="ARBA00022777"/>
    </source>
</evidence>
<dbReference type="RefSeq" id="WP_089007990.1">
    <property type="nucleotide sequence ID" value="NZ_LT607411.1"/>
</dbReference>
<proteinExistence type="inferred from homology"/>
<dbReference type="PRINTS" id="PR00990">
    <property type="entry name" value="RIBOKINASE"/>
</dbReference>
<dbReference type="GO" id="GO:0006796">
    <property type="term" value="P:phosphate-containing compound metabolic process"/>
    <property type="evidence" value="ECO:0007669"/>
    <property type="project" value="UniProtKB-ARBA"/>
</dbReference>
<keyword evidence="7" id="KW-1185">Reference proteome</keyword>
<keyword evidence="2 4" id="KW-0808">Transferase</keyword>
<protein>
    <submittedName>
        <fullName evidence="6">Ribokinase</fullName>
    </submittedName>
</protein>
<gene>
    <name evidence="6" type="ORF">GA0074695_4491</name>
</gene>
<feature type="domain" description="Carbohydrate kinase PfkB" evidence="5">
    <location>
        <begin position="5"/>
        <end position="295"/>
    </location>
</feature>
<evidence type="ECO:0000313" key="6">
    <source>
        <dbReference type="EMBL" id="SCF22244.1"/>
    </source>
</evidence>
<dbReference type="SUPFAM" id="SSF53613">
    <property type="entry name" value="Ribokinase-like"/>
    <property type="match status" value="1"/>
</dbReference>
<dbReference type="InterPro" id="IPR002139">
    <property type="entry name" value="Ribo/fructo_kinase"/>
</dbReference>
<dbReference type="PROSITE" id="PS00584">
    <property type="entry name" value="PFKB_KINASES_2"/>
    <property type="match status" value="1"/>
</dbReference>
<reference evidence="7" key="1">
    <citation type="submission" date="2016-06" db="EMBL/GenBank/DDBJ databases">
        <authorList>
            <person name="Varghese N."/>
            <person name="Submissions Spin"/>
        </authorList>
    </citation>
    <scope>NUCLEOTIDE SEQUENCE [LARGE SCALE GENOMIC DNA]</scope>
    <source>
        <strain evidence="7">DSM 43909</strain>
    </source>
</reference>
<dbReference type="InterPro" id="IPR002173">
    <property type="entry name" value="Carboh/pur_kinase_PfkB_CS"/>
</dbReference>
<sequence>MSTSVRVLGDVTVDLTLRIGTYPREGGDAFAAERRMATGGCGANVAITLARMGLSPHVVATVGDDVWGQQAIAALASEGVGTETVSRDPVALTHLTVIIVSGDAERTMIGHSGASALVGTAPLVPPVDALGALVVSGYALFTSARARQALRLISAAHDARVPVVLDLPAELPPAAHDTVRKAADGVRVLVTGTAAISALTGRRQPARAAESACGPHRQVIVTLGPGGCLSVGPDGEERVPGMAVRAVDTTGAGDAFVAAYLAGWLGGLGLRDALALATAFGAAATLSQGTGTSLPRPADVWRDFGPQLPSAAATWLRSVRPDI</sequence>
<dbReference type="InterPro" id="IPR011611">
    <property type="entry name" value="PfkB_dom"/>
</dbReference>
<keyword evidence="3 4" id="KW-0418">Kinase</keyword>
<name>A0A1C4YNI0_MICVI</name>
<evidence type="ECO:0000313" key="7">
    <source>
        <dbReference type="Proteomes" id="UP000198242"/>
    </source>
</evidence>
<dbReference type="Proteomes" id="UP000198242">
    <property type="component" value="Chromosome I"/>
</dbReference>
<comment type="similarity">
    <text evidence="1 4">Belongs to the carbohydrate kinase PfkB family.</text>
</comment>
<organism evidence="6 7">
    <name type="scientific">Micromonospora viridifaciens</name>
    <dbReference type="NCBI Taxonomy" id="1881"/>
    <lineage>
        <taxon>Bacteria</taxon>
        <taxon>Bacillati</taxon>
        <taxon>Actinomycetota</taxon>
        <taxon>Actinomycetes</taxon>
        <taxon>Micromonosporales</taxon>
        <taxon>Micromonosporaceae</taxon>
        <taxon>Micromonospora</taxon>
    </lineage>
</organism>
<dbReference type="PANTHER" id="PTHR10584">
    <property type="entry name" value="SUGAR KINASE"/>
    <property type="match status" value="1"/>
</dbReference>
<dbReference type="InterPro" id="IPR029056">
    <property type="entry name" value="Ribokinase-like"/>
</dbReference>
<dbReference type="Pfam" id="PF00294">
    <property type="entry name" value="PfkB"/>
    <property type="match status" value="1"/>
</dbReference>
<dbReference type="PANTHER" id="PTHR10584:SF167">
    <property type="entry name" value="PFKB DOMAIN PROTEIN"/>
    <property type="match status" value="1"/>
</dbReference>
<accession>A0A1C4YNI0</accession>